<evidence type="ECO:0000259" key="2">
    <source>
        <dbReference type="PROSITE" id="PS50011"/>
    </source>
</evidence>
<keyword evidence="3" id="KW-0418">Kinase</keyword>
<dbReference type="InterPro" id="IPR000719">
    <property type="entry name" value="Prot_kinase_dom"/>
</dbReference>
<feature type="region of interest" description="Disordered" evidence="1">
    <location>
        <begin position="1"/>
        <end position="51"/>
    </location>
</feature>
<dbReference type="GO" id="GO:0005524">
    <property type="term" value="F:ATP binding"/>
    <property type="evidence" value="ECO:0007669"/>
    <property type="project" value="InterPro"/>
</dbReference>
<feature type="domain" description="Protein kinase" evidence="2">
    <location>
        <begin position="56"/>
        <end position="329"/>
    </location>
</feature>
<evidence type="ECO:0000256" key="1">
    <source>
        <dbReference type="SAM" id="MobiDB-lite"/>
    </source>
</evidence>
<gene>
    <name evidence="3" type="primary">sbk1_1</name>
    <name evidence="3" type="ORF">E2C01_070015</name>
</gene>
<protein>
    <submittedName>
        <fullName evidence="3">Serine/threonine-protein kinase SBK1</fullName>
    </submittedName>
</protein>
<dbReference type="InterPro" id="IPR011009">
    <property type="entry name" value="Kinase-like_dom_sf"/>
</dbReference>
<feature type="compositionally biased region" description="Low complexity" evidence="1">
    <location>
        <begin position="28"/>
        <end position="51"/>
    </location>
</feature>
<dbReference type="SUPFAM" id="SSF56112">
    <property type="entry name" value="Protein kinase-like (PK-like)"/>
    <property type="match status" value="1"/>
</dbReference>
<keyword evidence="3" id="KW-0808">Transferase</keyword>
<keyword evidence="4" id="KW-1185">Reference proteome</keyword>
<comment type="caution">
    <text evidence="3">The sequence shown here is derived from an EMBL/GenBank/DDBJ whole genome shotgun (WGS) entry which is preliminary data.</text>
</comment>
<dbReference type="OrthoDB" id="406198at2759"/>
<name>A0A5B7HW77_PORTR</name>
<dbReference type="GO" id="GO:0004674">
    <property type="term" value="F:protein serine/threonine kinase activity"/>
    <property type="evidence" value="ECO:0007669"/>
    <property type="project" value="TreeGrafter"/>
</dbReference>
<dbReference type="PROSITE" id="PS50011">
    <property type="entry name" value="PROTEIN_KINASE_DOM"/>
    <property type="match status" value="1"/>
</dbReference>
<dbReference type="PANTHER" id="PTHR24359">
    <property type="entry name" value="SERINE/THREONINE-PROTEIN KINASE SBK1"/>
    <property type="match status" value="1"/>
</dbReference>
<dbReference type="Proteomes" id="UP000324222">
    <property type="component" value="Unassembled WGS sequence"/>
</dbReference>
<proteinExistence type="predicted"/>
<dbReference type="AlphaFoldDB" id="A0A5B7HW77"/>
<dbReference type="PANTHER" id="PTHR24359:SF1">
    <property type="entry name" value="INHIBITOR OF NUCLEAR FACTOR KAPPA-B KINASE EPSILON SUBUNIT HOMOLOG 1-RELATED"/>
    <property type="match status" value="1"/>
</dbReference>
<dbReference type="EMBL" id="VSRR010041531">
    <property type="protein sequence ID" value="MPC75622.1"/>
    <property type="molecule type" value="Genomic_DNA"/>
</dbReference>
<evidence type="ECO:0000313" key="3">
    <source>
        <dbReference type="EMBL" id="MPC75622.1"/>
    </source>
</evidence>
<evidence type="ECO:0000313" key="4">
    <source>
        <dbReference type="Proteomes" id="UP000324222"/>
    </source>
</evidence>
<sequence length="369" mass="39051">MSGRRPKLSLGFLTPPDPEPWRKTSTGSTANSISSDTSSSSSEGSTLSELSSRRSSAVSGVCGCGQCASRRLSSTLPEDVAAAAVGSTGAEWREGGVAVRHLPLHCEASWTEVSHRQLLGRHPHLQACLAATHTPEGLLLLLEAAPCGDLSSFLRVGGVGEERARRVAQQVGAALQHVHARGLVHGDLQPRHILVCDRGLTSFKLGGLHAARPRGTPVQAGPRGPLAPPEVRQGGGDPYAANPAQDAWQLGLLLVACLTGALPWAAADPADPHYAAWAAWARRASTRVPPEFRIFSPRFLRLLRRLLHPDPARRGAAHNLDKYLRHPWLAGRASVLADARKGFTRALASLKSHLMHAPAAAATITGAPC</sequence>
<dbReference type="Gene3D" id="1.10.510.10">
    <property type="entry name" value="Transferase(Phosphotransferase) domain 1"/>
    <property type="match status" value="1"/>
</dbReference>
<dbReference type="Pfam" id="PF00069">
    <property type="entry name" value="Pkinase"/>
    <property type="match status" value="1"/>
</dbReference>
<feature type="region of interest" description="Disordered" evidence="1">
    <location>
        <begin position="212"/>
        <end position="240"/>
    </location>
</feature>
<organism evidence="3 4">
    <name type="scientific">Portunus trituberculatus</name>
    <name type="common">Swimming crab</name>
    <name type="synonym">Neptunus trituberculatus</name>
    <dbReference type="NCBI Taxonomy" id="210409"/>
    <lineage>
        <taxon>Eukaryota</taxon>
        <taxon>Metazoa</taxon>
        <taxon>Ecdysozoa</taxon>
        <taxon>Arthropoda</taxon>
        <taxon>Crustacea</taxon>
        <taxon>Multicrustacea</taxon>
        <taxon>Malacostraca</taxon>
        <taxon>Eumalacostraca</taxon>
        <taxon>Eucarida</taxon>
        <taxon>Decapoda</taxon>
        <taxon>Pleocyemata</taxon>
        <taxon>Brachyura</taxon>
        <taxon>Eubrachyura</taxon>
        <taxon>Portunoidea</taxon>
        <taxon>Portunidae</taxon>
        <taxon>Portuninae</taxon>
        <taxon>Portunus</taxon>
    </lineage>
</organism>
<reference evidence="3 4" key="1">
    <citation type="submission" date="2019-05" db="EMBL/GenBank/DDBJ databases">
        <title>Another draft genome of Portunus trituberculatus and its Hox gene families provides insights of decapod evolution.</title>
        <authorList>
            <person name="Jeong J.-H."/>
            <person name="Song I."/>
            <person name="Kim S."/>
            <person name="Choi T."/>
            <person name="Kim D."/>
            <person name="Ryu S."/>
            <person name="Kim W."/>
        </authorList>
    </citation>
    <scope>NUCLEOTIDE SEQUENCE [LARGE SCALE GENOMIC DNA]</scope>
    <source>
        <tissue evidence="3">Muscle</tissue>
    </source>
</reference>
<accession>A0A5B7HW77</accession>